<feature type="chain" id="PRO_5035213768" evidence="9">
    <location>
        <begin position="23"/>
        <end position="333"/>
    </location>
</feature>
<evidence type="ECO:0000256" key="7">
    <source>
        <dbReference type="ARBA" id="ARBA00023237"/>
    </source>
</evidence>
<dbReference type="AlphaFoldDB" id="A0A8J8SKU7"/>
<dbReference type="Gene3D" id="2.40.170.20">
    <property type="entry name" value="TonB-dependent receptor, beta-barrel domain"/>
    <property type="match status" value="1"/>
</dbReference>
<organism evidence="11 12">
    <name type="scientific">Falsirhodobacter algicola</name>
    <dbReference type="NCBI Taxonomy" id="2692330"/>
    <lineage>
        <taxon>Bacteria</taxon>
        <taxon>Pseudomonadati</taxon>
        <taxon>Pseudomonadota</taxon>
        <taxon>Alphaproteobacteria</taxon>
        <taxon>Rhodobacterales</taxon>
        <taxon>Paracoccaceae</taxon>
        <taxon>Falsirhodobacter</taxon>
    </lineage>
</organism>
<keyword evidence="11" id="KW-0675">Receptor</keyword>
<keyword evidence="2 8" id="KW-0813">Transport</keyword>
<reference evidence="11" key="1">
    <citation type="submission" date="2020-01" db="EMBL/GenBank/DDBJ databases">
        <authorList>
            <person name="Yang Y."/>
            <person name="Kwon Y.M."/>
        </authorList>
    </citation>
    <scope>NUCLEOTIDE SEQUENCE</scope>
    <source>
        <strain evidence="11">PG104</strain>
    </source>
</reference>
<evidence type="ECO:0000256" key="1">
    <source>
        <dbReference type="ARBA" id="ARBA00004571"/>
    </source>
</evidence>
<proteinExistence type="inferred from homology"/>
<keyword evidence="12" id="KW-1185">Reference proteome</keyword>
<evidence type="ECO:0000313" key="12">
    <source>
        <dbReference type="Proteomes" id="UP000679284"/>
    </source>
</evidence>
<dbReference type="InterPro" id="IPR012910">
    <property type="entry name" value="Plug_dom"/>
</dbReference>
<dbReference type="GO" id="GO:0044718">
    <property type="term" value="P:siderophore transmembrane transport"/>
    <property type="evidence" value="ECO:0007669"/>
    <property type="project" value="TreeGrafter"/>
</dbReference>
<dbReference type="Pfam" id="PF07715">
    <property type="entry name" value="Plug"/>
    <property type="match status" value="1"/>
</dbReference>
<dbReference type="PANTHER" id="PTHR30069">
    <property type="entry name" value="TONB-DEPENDENT OUTER MEMBRANE RECEPTOR"/>
    <property type="match status" value="1"/>
</dbReference>
<dbReference type="PROSITE" id="PS52016">
    <property type="entry name" value="TONB_DEPENDENT_REC_3"/>
    <property type="match status" value="1"/>
</dbReference>
<dbReference type="Proteomes" id="UP000679284">
    <property type="component" value="Chromosome"/>
</dbReference>
<name>A0A8J8SKU7_9RHOB</name>
<gene>
    <name evidence="11" type="ORF">GR316_08700</name>
</gene>
<dbReference type="RefSeq" id="WP_211783561.1">
    <property type="nucleotide sequence ID" value="NZ_CP047289.1"/>
</dbReference>
<dbReference type="InterPro" id="IPR036942">
    <property type="entry name" value="Beta-barrel_TonB_sf"/>
</dbReference>
<evidence type="ECO:0000256" key="2">
    <source>
        <dbReference type="ARBA" id="ARBA00022448"/>
    </source>
</evidence>
<dbReference type="SUPFAM" id="SSF56935">
    <property type="entry name" value="Porins"/>
    <property type="match status" value="1"/>
</dbReference>
<keyword evidence="6 8" id="KW-0472">Membrane</keyword>
<dbReference type="PANTHER" id="PTHR30069:SF29">
    <property type="entry name" value="HEMOGLOBIN AND HEMOGLOBIN-HAPTOGLOBIN-BINDING PROTEIN 1-RELATED"/>
    <property type="match status" value="1"/>
</dbReference>
<evidence type="ECO:0000256" key="6">
    <source>
        <dbReference type="ARBA" id="ARBA00023136"/>
    </source>
</evidence>
<accession>A0A8J8SKU7</accession>
<sequence length="333" mass="34820">MPILRRLIVGTALAPIPLAAAAQDAIPLGEIVVSAGLTPAPAEGYGRASTVLTAADIAARGAATVEDALRGVPGVSVASSGANFTQIRIRGGEARQTLILIDGVEAGGGSGDYVLSNLPIAGIARIEVLRGPQSTFYGADAASGVINIITDRGAPGLHHGATIEVGNGLSASGTVSQRSAGGGLSLNLSRVDDRGFDQSGDGGERDGLHRRTAHLAGDWQATDALRLGAALRWSDEDFDYDREDYGYDPLTFAPTVTDAAGFVDDDPSLRGQRRETQTALWGELSALDGQLLHRIDIRDSVYRQASEGTETTRGETQAARYRLSYGLDVVFHK</sequence>
<evidence type="ECO:0000256" key="4">
    <source>
        <dbReference type="ARBA" id="ARBA00022692"/>
    </source>
</evidence>
<evidence type="ECO:0000256" key="5">
    <source>
        <dbReference type="ARBA" id="ARBA00022729"/>
    </source>
</evidence>
<dbReference type="Gene3D" id="2.170.130.10">
    <property type="entry name" value="TonB-dependent receptor, plug domain"/>
    <property type="match status" value="1"/>
</dbReference>
<evidence type="ECO:0000256" key="8">
    <source>
        <dbReference type="PROSITE-ProRule" id="PRU01360"/>
    </source>
</evidence>
<protein>
    <submittedName>
        <fullName evidence="11">TonB-dependent receptor plug domain-containing protein</fullName>
    </submittedName>
</protein>
<evidence type="ECO:0000256" key="3">
    <source>
        <dbReference type="ARBA" id="ARBA00022452"/>
    </source>
</evidence>
<evidence type="ECO:0000259" key="10">
    <source>
        <dbReference type="Pfam" id="PF07715"/>
    </source>
</evidence>
<comment type="subcellular location">
    <subcellularLocation>
        <location evidence="1 8">Cell outer membrane</location>
        <topology evidence="1 8">Multi-pass membrane protein</topology>
    </subcellularLocation>
</comment>
<dbReference type="GO" id="GO:0009279">
    <property type="term" value="C:cell outer membrane"/>
    <property type="evidence" value="ECO:0007669"/>
    <property type="project" value="UniProtKB-SubCell"/>
</dbReference>
<dbReference type="InterPro" id="IPR039426">
    <property type="entry name" value="TonB-dep_rcpt-like"/>
</dbReference>
<dbReference type="EMBL" id="CP047289">
    <property type="protein sequence ID" value="QUS36340.1"/>
    <property type="molecule type" value="Genomic_DNA"/>
</dbReference>
<comment type="similarity">
    <text evidence="8">Belongs to the TonB-dependent receptor family.</text>
</comment>
<keyword evidence="5 9" id="KW-0732">Signal</keyword>
<keyword evidence="4 8" id="KW-0812">Transmembrane</keyword>
<keyword evidence="7 8" id="KW-0998">Cell outer membrane</keyword>
<dbReference type="GO" id="GO:0015344">
    <property type="term" value="F:siderophore uptake transmembrane transporter activity"/>
    <property type="evidence" value="ECO:0007669"/>
    <property type="project" value="TreeGrafter"/>
</dbReference>
<keyword evidence="3 8" id="KW-1134">Transmembrane beta strand</keyword>
<evidence type="ECO:0000313" key="11">
    <source>
        <dbReference type="EMBL" id="QUS36340.1"/>
    </source>
</evidence>
<feature type="domain" description="TonB-dependent receptor plug" evidence="10">
    <location>
        <begin position="48"/>
        <end position="145"/>
    </location>
</feature>
<evidence type="ECO:0000256" key="9">
    <source>
        <dbReference type="SAM" id="SignalP"/>
    </source>
</evidence>
<dbReference type="KEGG" id="fap:GR316_08700"/>
<feature type="signal peptide" evidence="9">
    <location>
        <begin position="1"/>
        <end position="22"/>
    </location>
</feature>
<dbReference type="InterPro" id="IPR037066">
    <property type="entry name" value="Plug_dom_sf"/>
</dbReference>